<dbReference type="AlphaFoldDB" id="A0A8S1NPR1"/>
<name>A0A8S1NPR1_PARPR</name>
<accession>A0A8S1NPR1</accession>
<gene>
    <name evidence="2" type="ORF">PPRIM_AZ9-3.1.T0960020</name>
</gene>
<evidence type="ECO:0000313" key="2">
    <source>
        <dbReference type="EMBL" id="CAD8094438.1"/>
    </source>
</evidence>
<dbReference type="Proteomes" id="UP000688137">
    <property type="component" value="Unassembled WGS sequence"/>
</dbReference>
<evidence type="ECO:0000256" key="1">
    <source>
        <dbReference type="SAM" id="Phobius"/>
    </source>
</evidence>
<feature type="transmembrane region" description="Helical" evidence="1">
    <location>
        <begin position="63"/>
        <end position="84"/>
    </location>
</feature>
<keyword evidence="1" id="KW-1133">Transmembrane helix</keyword>
<keyword evidence="3" id="KW-1185">Reference proteome</keyword>
<proteinExistence type="predicted"/>
<protein>
    <recommendedName>
        <fullName evidence="4">Transmembrane protein</fullName>
    </recommendedName>
</protein>
<dbReference type="EMBL" id="CAJJDM010000099">
    <property type="protein sequence ID" value="CAD8094438.1"/>
    <property type="molecule type" value="Genomic_DNA"/>
</dbReference>
<sequence>MSTDISNSPKPKTQSMSCSKSEIVSNFTEVIYRGPKSEIIQSKNIQDVDQNDIQLNKTQSGNYLNIIIIGLVILGLIAGLVIGYKIIKQGNVQDEEQMNVFVNIVSKSLLNNLEQHKFLIIDEQFKQLKKFYEKQLTNILWQKIVNHIQQQPNVILSQDKKKWILKE</sequence>
<evidence type="ECO:0000313" key="3">
    <source>
        <dbReference type="Proteomes" id="UP000688137"/>
    </source>
</evidence>
<keyword evidence="1" id="KW-0472">Membrane</keyword>
<evidence type="ECO:0008006" key="4">
    <source>
        <dbReference type="Google" id="ProtNLM"/>
    </source>
</evidence>
<reference evidence="2" key="1">
    <citation type="submission" date="2021-01" db="EMBL/GenBank/DDBJ databases">
        <authorList>
            <consortium name="Genoscope - CEA"/>
            <person name="William W."/>
        </authorList>
    </citation>
    <scope>NUCLEOTIDE SEQUENCE</scope>
</reference>
<keyword evidence="1" id="KW-0812">Transmembrane</keyword>
<comment type="caution">
    <text evidence="2">The sequence shown here is derived from an EMBL/GenBank/DDBJ whole genome shotgun (WGS) entry which is preliminary data.</text>
</comment>
<organism evidence="2 3">
    <name type="scientific">Paramecium primaurelia</name>
    <dbReference type="NCBI Taxonomy" id="5886"/>
    <lineage>
        <taxon>Eukaryota</taxon>
        <taxon>Sar</taxon>
        <taxon>Alveolata</taxon>
        <taxon>Ciliophora</taxon>
        <taxon>Intramacronucleata</taxon>
        <taxon>Oligohymenophorea</taxon>
        <taxon>Peniculida</taxon>
        <taxon>Parameciidae</taxon>
        <taxon>Paramecium</taxon>
    </lineage>
</organism>
<dbReference type="OMA" id="KIVTHIQ"/>